<evidence type="ECO:0000256" key="4">
    <source>
        <dbReference type="ARBA" id="ARBA00035264"/>
    </source>
</evidence>
<gene>
    <name evidence="5" type="ORF">GQ602_005388</name>
</gene>
<comment type="caution">
    <text evidence="5">The sequence shown here is derived from an EMBL/GenBank/DDBJ whole genome shotgun (WGS) entry which is preliminary data.</text>
</comment>
<comment type="similarity">
    <text evidence="1">Belongs to the bacterial ribosomal protein bS18 family.</text>
</comment>
<protein>
    <recommendedName>
        <fullName evidence="4">Small ribosomal subunit protein bS18m</fullName>
    </recommendedName>
</protein>
<dbReference type="InterPro" id="IPR036870">
    <property type="entry name" value="Ribosomal_bS18_sf"/>
</dbReference>
<dbReference type="AlphaFoldDB" id="A0A8H4VD76"/>
<dbReference type="GO" id="GO:0003735">
    <property type="term" value="F:structural constituent of ribosome"/>
    <property type="evidence" value="ECO:0007669"/>
    <property type="project" value="InterPro"/>
</dbReference>
<evidence type="ECO:0000256" key="1">
    <source>
        <dbReference type="ARBA" id="ARBA00005589"/>
    </source>
</evidence>
<dbReference type="PANTHER" id="PTHR13479">
    <property type="entry name" value="30S RIBOSOMAL PROTEIN S18"/>
    <property type="match status" value="1"/>
</dbReference>
<dbReference type="PANTHER" id="PTHR13479:SF40">
    <property type="entry name" value="SMALL RIBOSOMAL SUBUNIT PROTEIN BS18M"/>
    <property type="match status" value="1"/>
</dbReference>
<dbReference type="Proteomes" id="UP000562929">
    <property type="component" value="Unassembled WGS sequence"/>
</dbReference>
<sequence>MSKTISKRQQADNLLRRMPRRFELGDLYSPHDLSPVEMFKYRNRTKRTFDVVDALRLRPRDLYKNFTLIQDFTNSAGQIQPRSVTGLRSVNQRRIAKMIRRAQGMGIYPSIHDHPEALRNRFFAPLARWKSEGNR</sequence>
<dbReference type="OrthoDB" id="21463at2759"/>
<reference evidence="5 6" key="1">
    <citation type="journal article" date="2020" name="G3 (Bethesda)">
        <title>Genetic Underpinnings of Host Manipulation by Ophiocordyceps as Revealed by Comparative Transcriptomics.</title>
        <authorList>
            <person name="Will I."/>
            <person name="Das B."/>
            <person name="Trinh T."/>
            <person name="Brachmann A."/>
            <person name="Ohm R.A."/>
            <person name="de Bekker C."/>
        </authorList>
    </citation>
    <scope>NUCLEOTIDE SEQUENCE [LARGE SCALE GENOMIC DNA]</scope>
    <source>
        <strain evidence="5 6">EC05</strain>
    </source>
</reference>
<dbReference type="Gene3D" id="4.10.640.10">
    <property type="entry name" value="Ribosomal protein S18"/>
    <property type="match status" value="1"/>
</dbReference>
<dbReference type="GO" id="GO:0005763">
    <property type="term" value="C:mitochondrial small ribosomal subunit"/>
    <property type="evidence" value="ECO:0007669"/>
    <property type="project" value="TreeGrafter"/>
</dbReference>
<organism evidence="5 6">
    <name type="scientific">Ophiocordyceps camponoti-floridani</name>
    <dbReference type="NCBI Taxonomy" id="2030778"/>
    <lineage>
        <taxon>Eukaryota</taxon>
        <taxon>Fungi</taxon>
        <taxon>Dikarya</taxon>
        <taxon>Ascomycota</taxon>
        <taxon>Pezizomycotina</taxon>
        <taxon>Sordariomycetes</taxon>
        <taxon>Hypocreomycetidae</taxon>
        <taxon>Hypocreales</taxon>
        <taxon>Ophiocordycipitaceae</taxon>
        <taxon>Ophiocordyceps</taxon>
    </lineage>
</organism>
<evidence type="ECO:0000256" key="2">
    <source>
        <dbReference type="ARBA" id="ARBA00022980"/>
    </source>
</evidence>
<keyword evidence="2 5" id="KW-0689">Ribosomal protein</keyword>
<accession>A0A8H4VD76</accession>
<dbReference type="EMBL" id="JAACLJ010000005">
    <property type="protein sequence ID" value="KAF4586083.1"/>
    <property type="molecule type" value="Genomic_DNA"/>
</dbReference>
<name>A0A8H4VD76_9HYPO</name>
<evidence type="ECO:0000256" key="3">
    <source>
        <dbReference type="ARBA" id="ARBA00023274"/>
    </source>
</evidence>
<dbReference type="InterPro" id="IPR001648">
    <property type="entry name" value="Ribosomal_bS18"/>
</dbReference>
<dbReference type="Pfam" id="PF01084">
    <property type="entry name" value="Ribosomal_S18"/>
    <property type="match status" value="1"/>
</dbReference>
<dbReference type="SUPFAM" id="SSF46911">
    <property type="entry name" value="Ribosomal protein S18"/>
    <property type="match status" value="1"/>
</dbReference>
<proteinExistence type="inferred from homology"/>
<keyword evidence="3" id="KW-0687">Ribonucleoprotein</keyword>
<keyword evidence="6" id="KW-1185">Reference proteome</keyword>
<evidence type="ECO:0000313" key="6">
    <source>
        <dbReference type="Proteomes" id="UP000562929"/>
    </source>
</evidence>
<evidence type="ECO:0000313" key="5">
    <source>
        <dbReference type="EMBL" id="KAF4586083.1"/>
    </source>
</evidence>
<dbReference type="GO" id="GO:0032543">
    <property type="term" value="P:mitochondrial translation"/>
    <property type="evidence" value="ECO:0007669"/>
    <property type="project" value="TreeGrafter"/>
</dbReference>
<dbReference type="GO" id="GO:0070181">
    <property type="term" value="F:small ribosomal subunit rRNA binding"/>
    <property type="evidence" value="ECO:0007669"/>
    <property type="project" value="TreeGrafter"/>
</dbReference>